<feature type="transmembrane region" description="Helical" evidence="1">
    <location>
        <begin position="233"/>
        <end position="255"/>
    </location>
</feature>
<dbReference type="Pfam" id="PF13795">
    <property type="entry name" value="HupE_UreJ_2"/>
    <property type="match status" value="1"/>
</dbReference>
<keyword evidence="1" id="KW-0472">Membrane</keyword>
<dbReference type="Proteomes" id="UP000433652">
    <property type="component" value="Unassembled WGS sequence"/>
</dbReference>
<dbReference type="OrthoDB" id="9808870at2"/>
<feature type="signal peptide" evidence="2">
    <location>
        <begin position="1"/>
        <end position="19"/>
    </location>
</feature>
<comment type="caution">
    <text evidence="3">The sequence shown here is derived from an EMBL/GenBank/DDBJ whole genome shotgun (WGS) entry which is preliminary data.</text>
</comment>
<evidence type="ECO:0000256" key="1">
    <source>
        <dbReference type="SAM" id="Phobius"/>
    </source>
</evidence>
<protein>
    <submittedName>
        <fullName evidence="3">HupE/UreJ family protein</fullName>
    </submittedName>
</protein>
<proteinExistence type="predicted"/>
<gene>
    <name evidence="3" type="ORF">GRI89_09260</name>
</gene>
<evidence type="ECO:0000313" key="4">
    <source>
        <dbReference type="Proteomes" id="UP000433652"/>
    </source>
</evidence>
<feature type="transmembrane region" description="Helical" evidence="1">
    <location>
        <begin position="176"/>
        <end position="198"/>
    </location>
</feature>
<keyword evidence="1" id="KW-1133">Transmembrane helix</keyword>
<dbReference type="EMBL" id="WTYM01000038">
    <property type="protein sequence ID" value="MXO59726.1"/>
    <property type="molecule type" value="Genomic_DNA"/>
</dbReference>
<reference evidence="3 4" key="1">
    <citation type="submission" date="2019-12" db="EMBL/GenBank/DDBJ databases">
        <title>Genomic-based taxomic classification of the family Erythrobacteraceae.</title>
        <authorList>
            <person name="Xu L."/>
        </authorList>
    </citation>
    <scope>NUCLEOTIDE SEQUENCE [LARGE SCALE GENOMIC DNA]</scope>
    <source>
        <strain evidence="3 4">MCCC 1K01500</strain>
    </source>
</reference>
<accession>A0A6I4SXZ4</accession>
<keyword evidence="2" id="KW-0732">Signal</keyword>
<organism evidence="3 4">
    <name type="scientific">Croceibacterium salegens</name>
    <dbReference type="NCBI Taxonomy" id="1737568"/>
    <lineage>
        <taxon>Bacteria</taxon>
        <taxon>Pseudomonadati</taxon>
        <taxon>Pseudomonadota</taxon>
        <taxon>Alphaproteobacteria</taxon>
        <taxon>Sphingomonadales</taxon>
        <taxon>Erythrobacteraceae</taxon>
        <taxon>Croceibacterium</taxon>
    </lineage>
</organism>
<feature type="transmembrane region" description="Helical" evidence="1">
    <location>
        <begin position="267"/>
        <end position="291"/>
    </location>
</feature>
<name>A0A6I4SXZ4_9SPHN</name>
<feature type="chain" id="PRO_5026177506" evidence="2">
    <location>
        <begin position="20"/>
        <end position="324"/>
    </location>
</feature>
<sequence>MRMLCLALLLALVPAAARADDNRPLALTLDEGKPGEWDMRWRVPANLAAYMVPEVGVPEGCEPLGPSRRWSDELGYWGGVRFTCSASLAGKSITLAYPRGAPPLATIVRLHPAREEEETILAQPGELTVAIPAKPADENLFLRFLRLGVEHIWTGIDHLLFVAGLIFIARTWRRTAVTITGFTISHSITLALAALGLVTFPPGAVEAVIALSIVFLAVEIAKGPRDTLTWRRPVFVAMSFGLLHGFGFAAVLGQIGLPKEGLVTALLAFNLGIELGQVAFAAVVFAVLHGLARLPALGHPQRVQGIAAYAVGILASYWMFERIA</sequence>
<evidence type="ECO:0000313" key="3">
    <source>
        <dbReference type="EMBL" id="MXO59726.1"/>
    </source>
</evidence>
<dbReference type="AlphaFoldDB" id="A0A6I4SXZ4"/>
<dbReference type="RefSeq" id="WP_159794440.1">
    <property type="nucleotide sequence ID" value="NZ_WTYM01000038.1"/>
</dbReference>
<evidence type="ECO:0000256" key="2">
    <source>
        <dbReference type="SAM" id="SignalP"/>
    </source>
</evidence>
<keyword evidence="1" id="KW-0812">Transmembrane</keyword>
<feature type="transmembrane region" description="Helical" evidence="1">
    <location>
        <begin position="151"/>
        <end position="169"/>
    </location>
</feature>
<feature type="transmembrane region" description="Helical" evidence="1">
    <location>
        <begin position="204"/>
        <end position="221"/>
    </location>
</feature>
<dbReference type="InterPro" id="IPR032809">
    <property type="entry name" value="Put_HupE_UreJ"/>
</dbReference>
<keyword evidence="4" id="KW-1185">Reference proteome</keyword>